<gene>
    <name evidence="4" type="ORF">CLODIP_2_CD04318</name>
</gene>
<evidence type="ECO:0000256" key="2">
    <source>
        <dbReference type="SAM" id="Phobius"/>
    </source>
</evidence>
<evidence type="ECO:0000256" key="3">
    <source>
        <dbReference type="SAM" id="SignalP"/>
    </source>
</evidence>
<keyword evidence="2" id="KW-0472">Membrane</keyword>
<organism evidence="4 5">
    <name type="scientific">Cloeon dipterum</name>
    <dbReference type="NCBI Taxonomy" id="197152"/>
    <lineage>
        <taxon>Eukaryota</taxon>
        <taxon>Metazoa</taxon>
        <taxon>Ecdysozoa</taxon>
        <taxon>Arthropoda</taxon>
        <taxon>Hexapoda</taxon>
        <taxon>Insecta</taxon>
        <taxon>Pterygota</taxon>
        <taxon>Palaeoptera</taxon>
        <taxon>Ephemeroptera</taxon>
        <taxon>Pisciforma</taxon>
        <taxon>Baetidae</taxon>
        <taxon>Cloeon</taxon>
    </lineage>
</organism>
<accession>A0A8S1CE10</accession>
<feature type="compositionally biased region" description="Low complexity" evidence="1">
    <location>
        <begin position="51"/>
        <end position="61"/>
    </location>
</feature>
<keyword evidence="2" id="KW-1133">Transmembrane helix</keyword>
<reference evidence="4 5" key="1">
    <citation type="submission" date="2020-04" db="EMBL/GenBank/DDBJ databases">
        <authorList>
            <person name="Alioto T."/>
            <person name="Alioto T."/>
            <person name="Gomez Garrido J."/>
        </authorList>
    </citation>
    <scope>NUCLEOTIDE SEQUENCE [LARGE SCALE GENOMIC DNA]</scope>
</reference>
<feature type="signal peptide" evidence="3">
    <location>
        <begin position="1"/>
        <end position="22"/>
    </location>
</feature>
<comment type="caution">
    <text evidence="4">The sequence shown here is derived from an EMBL/GenBank/DDBJ whole genome shotgun (WGS) entry which is preliminary data.</text>
</comment>
<dbReference type="AlphaFoldDB" id="A0A8S1CE10"/>
<keyword evidence="2" id="KW-0812">Transmembrane</keyword>
<feature type="chain" id="PRO_5035845673" evidence="3">
    <location>
        <begin position="23"/>
        <end position="345"/>
    </location>
</feature>
<protein>
    <submittedName>
        <fullName evidence="4">Uncharacterized protein</fullName>
    </submittedName>
</protein>
<evidence type="ECO:0000256" key="1">
    <source>
        <dbReference type="SAM" id="MobiDB-lite"/>
    </source>
</evidence>
<sequence>MAKRSLFLLFAACLVLTCGANSTEETPEDAEVTTIKSPYVPAREPPPPSPTTTTTKKVAPTTETVDTTKPVIVMAKSASFRPSPQIESRSDTFTGNEPTYNVVLGSSLPEEPAEAPPLLPNVRPQLSVAPPQLPKQVQRPQQSVAASGTRNLYVPYGLAAPVKVQQPIIRTPVVRRVPIETLKRPVRHPGPRPVIRPPQKPHLIYSKPPPEVVYYGNEPPPLDYEPPAIYRPRHRPSPSAYYSKPIPPEDEEDIMNILDHYIPDEDPYQVQKKEGSSGGISRFMFPMMLMGMTVNLFSFMYNFLLRRRRRRRRDLGGQTEENDEPQVLQFVLDALEKFAAEEEKQ</sequence>
<evidence type="ECO:0000313" key="5">
    <source>
        <dbReference type="Proteomes" id="UP000494165"/>
    </source>
</evidence>
<dbReference type="EMBL" id="CADEPI010000029">
    <property type="protein sequence ID" value="CAB3367225.1"/>
    <property type="molecule type" value="Genomic_DNA"/>
</dbReference>
<keyword evidence="5" id="KW-1185">Reference proteome</keyword>
<dbReference type="Proteomes" id="UP000494165">
    <property type="component" value="Unassembled WGS sequence"/>
</dbReference>
<name>A0A8S1CE10_9INSE</name>
<evidence type="ECO:0000313" key="4">
    <source>
        <dbReference type="EMBL" id="CAB3367225.1"/>
    </source>
</evidence>
<keyword evidence="3" id="KW-0732">Signal</keyword>
<proteinExistence type="predicted"/>
<feature type="transmembrane region" description="Helical" evidence="2">
    <location>
        <begin position="283"/>
        <end position="304"/>
    </location>
</feature>
<feature type="region of interest" description="Disordered" evidence="1">
    <location>
        <begin position="22"/>
        <end position="61"/>
    </location>
</feature>